<evidence type="ECO:0000313" key="2">
    <source>
        <dbReference type="EMBL" id="MCX2725753.1"/>
    </source>
</evidence>
<keyword evidence="3" id="KW-1185">Reference proteome</keyword>
<dbReference type="EMBL" id="JAPEVI010000003">
    <property type="protein sequence ID" value="MCX2725753.1"/>
    <property type="molecule type" value="Genomic_DNA"/>
</dbReference>
<organism evidence="2 3">
    <name type="scientific">Roseibium salinum</name>
    <dbReference type="NCBI Taxonomy" id="1604349"/>
    <lineage>
        <taxon>Bacteria</taxon>
        <taxon>Pseudomonadati</taxon>
        <taxon>Pseudomonadota</taxon>
        <taxon>Alphaproteobacteria</taxon>
        <taxon>Hyphomicrobiales</taxon>
        <taxon>Stappiaceae</taxon>
        <taxon>Roseibium</taxon>
    </lineage>
</organism>
<evidence type="ECO:0000313" key="3">
    <source>
        <dbReference type="Proteomes" id="UP001300261"/>
    </source>
</evidence>
<sequence length="114" mass="11747">MNTPEWLKPAILGAAAGAIAVGIIGFSWGGWVTGGTATKMANAMSRDSVTAALVPVCVNTSRADVNRTDKLATIRDASAYQRRNALMETGWATAPGADAPSRDLAAACLDALEL</sequence>
<keyword evidence="1" id="KW-0472">Membrane</keyword>
<evidence type="ECO:0000256" key="1">
    <source>
        <dbReference type="SAM" id="Phobius"/>
    </source>
</evidence>
<reference evidence="2 3" key="1">
    <citation type="journal article" date="2016" name="Int. J. Syst. Evol. Microbiol.">
        <title>Labrenzia salina sp. nov., isolated from the rhizosphere of the halophyte Arthrocnemum macrostachyum.</title>
        <authorList>
            <person name="Camacho M."/>
            <person name="Redondo-Gomez S."/>
            <person name="Rodriguez-Llorente I."/>
            <person name="Rohde M."/>
            <person name="Sproer C."/>
            <person name="Schumann P."/>
            <person name="Klenk H.P."/>
            <person name="Montero-Calasanz M.D.C."/>
        </authorList>
    </citation>
    <scope>NUCLEOTIDE SEQUENCE [LARGE SCALE GENOMIC DNA]</scope>
    <source>
        <strain evidence="2 3">DSM 29163</strain>
    </source>
</reference>
<name>A0ABT3R9W5_9HYPH</name>
<keyword evidence="1" id="KW-1133">Transmembrane helix</keyword>
<protein>
    <submittedName>
        <fullName evidence="2">Uncharacterized protein</fullName>
    </submittedName>
</protein>
<dbReference type="RefSeq" id="WP_265966893.1">
    <property type="nucleotide sequence ID" value="NZ_JAPEVI010000003.1"/>
</dbReference>
<keyword evidence="1" id="KW-0812">Transmembrane</keyword>
<gene>
    <name evidence="2" type="ORF">ON753_25900</name>
</gene>
<proteinExistence type="predicted"/>
<feature type="transmembrane region" description="Helical" evidence="1">
    <location>
        <begin position="6"/>
        <end position="31"/>
    </location>
</feature>
<dbReference type="Proteomes" id="UP001300261">
    <property type="component" value="Unassembled WGS sequence"/>
</dbReference>
<comment type="caution">
    <text evidence="2">The sequence shown here is derived from an EMBL/GenBank/DDBJ whole genome shotgun (WGS) entry which is preliminary data.</text>
</comment>
<accession>A0ABT3R9W5</accession>